<organism evidence="1 2">
    <name type="scientific">Nocardia thailandica</name>
    <dbReference type="NCBI Taxonomy" id="257275"/>
    <lineage>
        <taxon>Bacteria</taxon>
        <taxon>Bacillati</taxon>
        <taxon>Actinomycetota</taxon>
        <taxon>Actinomycetes</taxon>
        <taxon>Mycobacteriales</taxon>
        <taxon>Nocardiaceae</taxon>
        <taxon>Nocardia</taxon>
    </lineage>
</organism>
<dbReference type="EMBL" id="JBIAMX010000006">
    <property type="protein sequence ID" value="MFF0543532.1"/>
    <property type="molecule type" value="Genomic_DNA"/>
</dbReference>
<dbReference type="Pfam" id="PF15595">
    <property type="entry name" value="Imm51"/>
    <property type="match status" value="1"/>
</dbReference>
<dbReference type="Proteomes" id="UP001601444">
    <property type="component" value="Unassembled WGS sequence"/>
</dbReference>
<dbReference type="InterPro" id="IPR028956">
    <property type="entry name" value="Imm51"/>
</dbReference>
<dbReference type="RefSeq" id="WP_387700466.1">
    <property type="nucleotide sequence ID" value="NZ_JBIAMX010000006.1"/>
</dbReference>
<evidence type="ECO:0000313" key="1">
    <source>
        <dbReference type="EMBL" id="MFF0543532.1"/>
    </source>
</evidence>
<comment type="caution">
    <text evidence="1">The sequence shown here is derived from an EMBL/GenBank/DDBJ whole genome shotgun (WGS) entry which is preliminary data.</text>
</comment>
<reference evidence="1 2" key="1">
    <citation type="submission" date="2024-10" db="EMBL/GenBank/DDBJ databases">
        <title>The Natural Products Discovery Center: Release of the First 8490 Sequenced Strains for Exploring Actinobacteria Biosynthetic Diversity.</title>
        <authorList>
            <person name="Kalkreuter E."/>
            <person name="Kautsar S.A."/>
            <person name="Yang D."/>
            <person name="Bader C.D."/>
            <person name="Teijaro C.N."/>
            <person name="Fluegel L."/>
            <person name="Davis C.M."/>
            <person name="Simpson J.R."/>
            <person name="Lauterbach L."/>
            <person name="Steele A.D."/>
            <person name="Gui C."/>
            <person name="Meng S."/>
            <person name="Li G."/>
            <person name="Viehrig K."/>
            <person name="Ye F."/>
            <person name="Su P."/>
            <person name="Kiefer A.F."/>
            <person name="Nichols A."/>
            <person name="Cepeda A.J."/>
            <person name="Yan W."/>
            <person name="Fan B."/>
            <person name="Jiang Y."/>
            <person name="Adhikari A."/>
            <person name="Zheng C.-J."/>
            <person name="Schuster L."/>
            <person name="Cowan T.M."/>
            <person name="Smanski M.J."/>
            <person name="Chevrette M.G."/>
            <person name="De Carvalho L.P.S."/>
            <person name="Shen B."/>
        </authorList>
    </citation>
    <scope>NUCLEOTIDE SEQUENCE [LARGE SCALE GENOMIC DNA]</scope>
    <source>
        <strain evidence="1 2">NPDC004045</strain>
    </source>
</reference>
<evidence type="ECO:0000313" key="2">
    <source>
        <dbReference type="Proteomes" id="UP001601444"/>
    </source>
</evidence>
<keyword evidence="2" id="KW-1185">Reference proteome</keyword>
<accession>A0ABW6PM97</accession>
<sequence length="59" mass="6496">MRAPQLSDRVRFDPEAGMMVAYGTDADALRTLGSYLQEALRDTTVLAGFLAAGDPEWYD</sequence>
<proteinExistence type="predicted"/>
<protein>
    <submittedName>
        <fullName evidence="1">Imm51 family immunity protein</fullName>
    </submittedName>
</protein>
<gene>
    <name evidence="1" type="ORF">ACFYTF_11925</name>
</gene>
<name>A0ABW6PM97_9NOCA</name>